<dbReference type="Proteomes" id="UP001072952">
    <property type="component" value="Unassembled WGS sequence"/>
</dbReference>
<dbReference type="EMBL" id="JANSLD010000002">
    <property type="protein sequence ID" value="MCY1582080.1"/>
    <property type="molecule type" value="Genomic_DNA"/>
</dbReference>
<reference evidence="1" key="1">
    <citation type="journal article" date="2022" name="Int. J. Mol. Sci.">
        <title>Phenotypic and Genotypic Virulence Characterisation of Staphylococcus pettenkoferi Strains Isolated from Human Bloodstream and Diabetic Foot Infections.</title>
        <authorList>
            <person name="Magnan C."/>
            <person name="Ahmad-Mansour N."/>
            <person name="Pouget C."/>
            <person name="Morsli M."/>
            <person name="Huc-Brandt S."/>
            <person name="Pantel A."/>
            <person name="Dunyach-Remy C."/>
            <person name="Sotto A."/>
            <person name="Molle V."/>
            <person name="Lavigne J.-P."/>
        </authorList>
    </citation>
    <scope>NUCLEOTIDE SEQUENCE</scope>
    <source>
        <strain evidence="1">NSP012P</strain>
    </source>
</reference>
<sequence length="53" mass="6065">MITIHEITSIIGGELKDFRDVNWPITDFETMFGYVQSKHTAYFSANKKRGGVN</sequence>
<evidence type="ECO:0000313" key="2">
    <source>
        <dbReference type="Proteomes" id="UP001072952"/>
    </source>
</evidence>
<evidence type="ECO:0000313" key="1">
    <source>
        <dbReference type="EMBL" id="MCY1582080.1"/>
    </source>
</evidence>
<comment type="caution">
    <text evidence="1">The sequence shown here is derived from an EMBL/GenBank/DDBJ whole genome shotgun (WGS) entry which is preliminary data.</text>
</comment>
<keyword evidence="2" id="KW-1185">Reference proteome</keyword>
<accession>A0ABT4BHC6</accession>
<dbReference type="RefSeq" id="WP_242490251.1">
    <property type="nucleotide sequence ID" value="NZ_JANSKN010000001.1"/>
</dbReference>
<organism evidence="1 2">
    <name type="scientific">Staphylococcus pettenkoferi</name>
    <dbReference type="NCBI Taxonomy" id="170573"/>
    <lineage>
        <taxon>Bacteria</taxon>
        <taxon>Bacillati</taxon>
        <taxon>Bacillota</taxon>
        <taxon>Bacilli</taxon>
        <taxon>Bacillales</taxon>
        <taxon>Staphylococcaceae</taxon>
        <taxon>Staphylococcus</taxon>
    </lineage>
</organism>
<proteinExistence type="predicted"/>
<name>A0ABT4BHC6_9STAP</name>
<gene>
    <name evidence="1" type="ORF">NW133_00740</name>
</gene>
<reference evidence="1" key="2">
    <citation type="submission" date="2022-08" db="EMBL/GenBank/DDBJ databases">
        <authorList>
            <person name="Magnan C."/>
        </authorList>
    </citation>
    <scope>NUCLEOTIDE SEQUENCE</scope>
    <source>
        <strain evidence="1">NSP012P</strain>
    </source>
</reference>
<protein>
    <submittedName>
        <fullName evidence="1">Uncharacterized protein</fullName>
    </submittedName>
</protein>